<dbReference type="Pfam" id="PF00781">
    <property type="entry name" value="DAGK_cat"/>
    <property type="match status" value="1"/>
</dbReference>
<accession>A0A926QKR6</accession>
<organism evidence="14 15">
    <name type="scientific">Paenibacillus sedimenti</name>
    <dbReference type="NCBI Taxonomy" id="2770274"/>
    <lineage>
        <taxon>Bacteria</taxon>
        <taxon>Bacillati</taxon>
        <taxon>Bacillota</taxon>
        <taxon>Bacilli</taxon>
        <taxon>Bacillales</taxon>
        <taxon>Paenibacillaceae</taxon>
        <taxon>Paenibacillus</taxon>
    </lineage>
</organism>
<evidence type="ECO:0000313" key="15">
    <source>
        <dbReference type="Proteomes" id="UP000650466"/>
    </source>
</evidence>
<dbReference type="InterPro" id="IPR045540">
    <property type="entry name" value="YegS/DAGK_C"/>
</dbReference>
<dbReference type="Gene3D" id="2.60.200.40">
    <property type="match status" value="1"/>
</dbReference>
<dbReference type="NCBIfam" id="TIGR00147">
    <property type="entry name" value="YegS/Rv2252/BmrU family lipid kinase"/>
    <property type="match status" value="1"/>
</dbReference>
<dbReference type="Gene3D" id="3.40.50.10330">
    <property type="entry name" value="Probable inorganic polyphosphate/atp-NAD kinase, domain 1"/>
    <property type="match status" value="1"/>
</dbReference>
<dbReference type="AlphaFoldDB" id="A0A926QKR6"/>
<proteinExistence type="inferred from homology"/>
<keyword evidence="12" id="KW-1208">Phospholipid metabolism</keyword>
<dbReference type="EMBL" id="JACVVD010000005">
    <property type="protein sequence ID" value="MBD0381777.1"/>
    <property type="molecule type" value="Genomic_DNA"/>
</dbReference>
<protein>
    <submittedName>
        <fullName evidence="14">Diacylglycerol kinase family lipid kinase</fullName>
    </submittedName>
</protein>
<evidence type="ECO:0000256" key="8">
    <source>
        <dbReference type="ARBA" id="ARBA00022840"/>
    </source>
</evidence>
<dbReference type="GO" id="GO:0016301">
    <property type="term" value="F:kinase activity"/>
    <property type="evidence" value="ECO:0007669"/>
    <property type="project" value="UniProtKB-KW"/>
</dbReference>
<comment type="caution">
    <text evidence="14">The sequence shown here is derived from an EMBL/GenBank/DDBJ whole genome shotgun (WGS) entry which is preliminary data.</text>
</comment>
<dbReference type="GO" id="GO:0046872">
    <property type="term" value="F:metal ion binding"/>
    <property type="evidence" value="ECO:0007669"/>
    <property type="project" value="UniProtKB-KW"/>
</dbReference>
<keyword evidence="5" id="KW-0479">Metal-binding</keyword>
<keyword evidence="9" id="KW-0460">Magnesium</keyword>
<keyword evidence="7 14" id="KW-0418">Kinase</keyword>
<evidence type="ECO:0000256" key="10">
    <source>
        <dbReference type="ARBA" id="ARBA00023098"/>
    </source>
</evidence>
<evidence type="ECO:0000256" key="11">
    <source>
        <dbReference type="ARBA" id="ARBA00023209"/>
    </source>
</evidence>
<feature type="domain" description="DAGKc" evidence="13">
    <location>
        <begin position="1"/>
        <end position="134"/>
    </location>
</feature>
<keyword evidence="11" id="KW-0594">Phospholipid biosynthesis</keyword>
<dbReference type="InterPro" id="IPR017438">
    <property type="entry name" value="ATP-NAD_kinase_N"/>
</dbReference>
<name>A0A926QKR6_9BACL</name>
<dbReference type="GO" id="GO:0005886">
    <property type="term" value="C:plasma membrane"/>
    <property type="evidence" value="ECO:0007669"/>
    <property type="project" value="TreeGrafter"/>
</dbReference>
<dbReference type="Proteomes" id="UP000650466">
    <property type="component" value="Unassembled WGS sequence"/>
</dbReference>
<keyword evidence="6" id="KW-0547">Nucleotide-binding</keyword>
<evidence type="ECO:0000313" key="14">
    <source>
        <dbReference type="EMBL" id="MBD0381777.1"/>
    </source>
</evidence>
<dbReference type="SUPFAM" id="SSF111331">
    <property type="entry name" value="NAD kinase/diacylglycerol kinase-like"/>
    <property type="match status" value="1"/>
</dbReference>
<evidence type="ECO:0000256" key="7">
    <source>
        <dbReference type="ARBA" id="ARBA00022777"/>
    </source>
</evidence>
<dbReference type="Pfam" id="PF19279">
    <property type="entry name" value="YegS_C"/>
    <property type="match status" value="1"/>
</dbReference>
<dbReference type="InterPro" id="IPR050187">
    <property type="entry name" value="Lipid_Phosphate_FormReg"/>
</dbReference>
<evidence type="ECO:0000256" key="1">
    <source>
        <dbReference type="ARBA" id="ARBA00001946"/>
    </source>
</evidence>
<keyword evidence="8" id="KW-0067">ATP-binding</keyword>
<comment type="similarity">
    <text evidence="2">Belongs to the diacylglycerol/lipid kinase family.</text>
</comment>
<dbReference type="PANTHER" id="PTHR12358">
    <property type="entry name" value="SPHINGOSINE KINASE"/>
    <property type="match status" value="1"/>
</dbReference>
<evidence type="ECO:0000256" key="5">
    <source>
        <dbReference type="ARBA" id="ARBA00022723"/>
    </source>
</evidence>
<dbReference type="InterPro" id="IPR005218">
    <property type="entry name" value="Diacylglycerol/lipid_kinase"/>
</dbReference>
<gene>
    <name evidence="14" type="ORF">ICC18_16760</name>
</gene>
<sequence>MIGVLVNPRSGDGRGCDIWREVRDRLQKFSVPHVAVITSRAGETGELAEKMVSEHSIEKLIVIGGDGTIHETAGGLWQAYRNGSACKLAVIPAGTGNDFAKAYGIPTDPVRALEVALSNENYIHIDLLRTAGGMVAVNSIGAGFDGMVAKLTNEAGYKKLLNRIGLGKLSYFITILRVFLHYKPSRAWLEVDGVIHELPDMWLAAIANIPFYGGSIQICPAASPFDGMADVVVIQSRGRIRLLPILFTVYQGKHTQHPSVSFFKGTSIRLRTEHPLLIQADGEFTDSTPLHVDIVPAALTVIGTAYKTYN</sequence>
<evidence type="ECO:0000256" key="6">
    <source>
        <dbReference type="ARBA" id="ARBA00022741"/>
    </source>
</evidence>
<dbReference type="GO" id="GO:0005524">
    <property type="term" value="F:ATP binding"/>
    <property type="evidence" value="ECO:0007669"/>
    <property type="project" value="UniProtKB-KW"/>
</dbReference>
<evidence type="ECO:0000259" key="13">
    <source>
        <dbReference type="PROSITE" id="PS50146"/>
    </source>
</evidence>
<dbReference type="InterPro" id="IPR016064">
    <property type="entry name" value="NAD/diacylglycerol_kinase_sf"/>
</dbReference>
<evidence type="ECO:0000256" key="4">
    <source>
        <dbReference type="ARBA" id="ARBA00022679"/>
    </source>
</evidence>
<reference evidence="14" key="1">
    <citation type="submission" date="2020-09" db="EMBL/GenBank/DDBJ databases">
        <title>Draft Genome Sequence of Paenibacillus sp. WST5.</title>
        <authorList>
            <person name="Bao Z."/>
        </authorList>
    </citation>
    <scope>NUCLEOTIDE SEQUENCE</scope>
    <source>
        <strain evidence="14">WST5</strain>
    </source>
</reference>
<dbReference type="InterPro" id="IPR001206">
    <property type="entry name" value="Diacylglycerol_kinase_cat_dom"/>
</dbReference>
<dbReference type="RefSeq" id="WP_188175569.1">
    <property type="nucleotide sequence ID" value="NZ_JACVVD010000005.1"/>
</dbReference>
<dbReference type="PROSITE" id="PS50146">
    <property type="entry name" value="DAGK"/>
    <property type="match status" value="1"/>
</dbReference>
<keyword evidence="4" id="KW-0808">Transferase</keyword>
<keyword evidence="3" id="KW-0444">Lipid biosynthesis</keyword>
<comment type="cofactor">
    <cofactor evidence="1">
        <name>Mg(2+)</name>
        <dbReference type="ChEBI" id="CHEBI:18420"/>
    </cofactor>
</comment>
<keyword evidence="10" id="KW-0443">Lipid metabolism</keyword>
<dbReference type="PANTHER" id="PTHR12358:SF106">
    <property type="entry name" value="LIPID KINASE YEGS"/>
    <property type="match status" value="1"/>
</dbReference>
<evidence type="ECO:0000256" key="2">
    <source>
        <dbReference type="ARBA" id="ARBA00005983"/>
    </source>
</evidence>
<evidence type="ECO:0000256" key="3">
    <source>
        <dbReference type="ARBA" id="ARBA00022516"/>
    </source>
</evidence>
<keyword evidence="15" id="KW-1185">Reference proteome</keyword>
<dbReference type="GO" id="GO:0008654">
    <property type="term" value="P:phospholipid biosynthetic process"/>
    <property type="evidence" value="ECO:0007669"/>
    <property type="project" value="UniProtKB-KW"/>
</dbReference>
<evidence type="ECO:0000256" key="9">
    <source>
        <dbReference type="ARBA" id="ARBA00022842"/>
    </source>
</evidence>
<dbReference type="SMART" id="SM00046">
    <property type="entry name" value="DAGKc"/>
    <property type="match status" value="1"/>
</dbReference>
<evidence type="ECO:0000256" key="12">
    <source>
        <dbReference type="ARBA" id="ARBA00023264"/>
    </source>
</evidence>